<keyword evidence="3" id="KW-1185">Reference proteome</keyword>
<sequence>MVETIALVFCAIVIIACGVGLVVIGTRMKSGKFPPNGIVGTRTEFSMKSEENWYFVQRLTGAPIRWLGYSMFLWIPAFVAYKFTNNDDFLYVTVALQMFLIILFWIIYFSGTRRHQNEITHKD</sequence>
<accession>D7BKP5</accession>
<dbReference type="STRING" id="644284.Arch_1529"/>
<evidence type="ECO:0008006" key="4">
    <source>
        <dbReference type="Google" id="ProtNLM"/>
    </source>
</evidence>
<dbReference type="InterPro" id="IPR025962">
    <property type="entry name" value="SdpI/YhfL"/>
</dbReference>
<dbReference type="HOGENOM" id="CLU_2010527_0_0_11"/>
<keyword evidence="1" id="KW-0812">Transmembrane</keyword>
<organism evidence="2 3">
    <name type="scientific">Arcanobacterium haemolyticum (strain ATCC 9345 / DSM 20595 / CCM 5947 / CCUG 17215 / LMG 16163 / NBRC 15585 / NCTC 8452 / 11018)</name>
    <dbReference type="NCBI Taxonomy" id="644284"/>
    <lineage>
        <taxon>Bacteria</taxon>
        <taxon>Bacillati</taxon>
        <taxon>Actinomycetota</taxon>
        <taxon>Actinomycetes</taxon>
        <taxon>Actinomycetales</taxon>
        <taxon>Actinomycetaceae</taxon>
        <taxon>Arcanobacterium</taxon>
    </lineage>
</organism>
<evidence type="ECO:0000313" key="3">
    <source>
        <dbReference type="Proteomes" id="UP000000376"/>
    </source>
</evidence>
<proteinExistence type="predicted"/>
<name>D7BKP5_ARCHD</name>
<feature type="transmembrane region" description="Helical" evidence="1">
    <location>
        <begin position="6"/>
        <end position="24"/>
    </location>
</feature>
<evidence type="ECO:0000256" key="1">
    <source>
        <dbReference type="SAM" id="Phobius"/>
    </source>
</evidence>
<dbReference type="OrthoDB" id="3254187at2"/>
<dbReference type="EMBL" id="CP002045">
    <property type="protein sequence ID" value="ADH93225.1"/>
    <property type="molecule type" value="Genomic_DNA"/>
</dbReference>
<dbReference type="Proteomes" id="UP000000376">
    <property type="component" value="Chromosome"/>
</dbReference>
<evidence type="ECO:0000313" key="2">
    <source>
        <dbReference type="EMBL" id="ADH93225.1"/>
    </source>
</evidence>
<dbReference type="KEGG" id="ahe:Arch_1529"/>
<feature type="transmembrane region" description="Helical" evidence="1">
    <location>
        <begin position="66"/>
        <end position="83"/>
    </location>
</feature>
<keyword evidence="1" id="KW-1133">Transmembrane helix</keyword>
<protein>
    <recommendedName>
        <fullName evidence="4">SdpI/YhfL protein family</fullName>
    </recommendedName>
</protein>
<reference evidence="2 3" key="1">
    <citation type="journal article" date="2010" name="Stand. Genomic Sci.">
        <title>Complete genome sequence of Arcanobacterium haemolyticum type strain (11018).</title>
        <authorList>
            <person name="Yasawong M."/>
            <person name="Teshima H."/>
            <person name="Lapidus A."/>
            <person name="Nolan M."/>
            <person name="Lucas S."/>
            <person name="Glavina Del Rio T."/>
            <person name="Tice H."/>
            <person name="Cheng J."/>
            <person name="Bruce D."/>
            <person name="Detter C."/>
            <person name="Tapia R."/>
            <person name="Han C."/>
            <person name="Goodwin L."/>
            <person name="Pitluck S."/>
            <person name="Liolios K."/>
            <person name="Ivanova N."/>
            <person name="Mavromatis K."/>
            <person name="Mikhailova N."/>
            <person name="Pati A."/>
            <person name="Chen A."/>
            <person name="Palaniappan K."/>
            <person name="Land M."/>
            <person name="Hauser L."/>
            <person name="Chang Y."/>
            <person name="Jeffries C."/>
            <person name="Rohde M."/>
            <person name="Sikorski J."/>
            <person name="Pukall R."/>
            <person name="Goker M."/>
            <person name="Woyke T."/>
            <person name="Bristow J."/>
            <person name="Eisen J."/>
            <person name="Markowitz V."/>
            <person name="Hugenholtz P."/>
            <person name="Kyrpides N."/>
            <person name="Klenk H."/>
        </authorList>
    </citation>
    <scope>NUCLEOTIDE SEQUENCE [LARGE SCALE GENOMIC DNA]</scope>
    <source>
        <strain evidence="3">ATCC 9345 / DSM 20595 / CCUG 17215 / LMG 16163 / NBRC 15585 / NCTC 8452 / 11018</strain>
    </source>
</reference>
<dbReference type="Pfam" id="PF13630">
    <property type="entry name" value="SdpI"/>
    <property type="match status" value="1"/>
</dbReference>
<keyword evidence="1" id="KW-0472">Membrane</keyword>
<feature type="transmembrane region" description="Helical" evidence="1">
    <location>
        <begin position="89"/>
        <end position="109"/>
    </location>
</feature>
<dbReference type="eggNOG" id="COG5658">
    <property type="taxonomic scope" value="Bacteria"/>
</dbReference>
<gene>
    <name evidence="2" type="ordered locus">Arch_1529</name>
</gene>
<dbReference type="AlphaFoldDB" id="D7BKP5"/>